<keyword evidence="3" id="KW-0393">Immunoglobulin domain</keyword>
<protein>
    <recommendedName>
        <fullName evidence="4">Ig-like domain-containing protein</fullName>
    </recommendedName>
</protein>
<dbReference type="PANTHER" id="PTHR24100:SF151">
    <property type="entry name" value="ICOS LIGAND"/>
    <property type="match status" value="1"/>
</dbReference>
<feature type="domain" description="Ig-like" evidence="4">
    <location>
        <begin position="9"/>
        <end position="121"/>
    </location>
</feature>
<dbReference type="InterPro" id="IPR050504">
    <property type="entry name" value="IgSF_BTN/MOG"/>
</dbReference>
<dbReference type="FunCoup" id="A0A671U3F0">
    <property type="interactions" value="167"/>
</dbReference>
<proteinExistence type="predicted"/>
<dbReference type="InterPro" id="IPR003599">
    <property type="entry name" value="Ig_sub"/>
</dbReference>
<reference evidence="5" key="1">
    <citation type="submission" date="2021-04" db="EMBL/GenBank/DDBJ databases">
        <authorList>
            <consortium name="Wellcome Sanger Institute Data Sharing"/>
        </authorList>
    </citation>
    <scope>NUCLEOTIDE SEQUENCE [LARGE SCALE GENOMIC DNA]</scope>
</reference>
<sequence length="376" mass="42257">MCRLYQLLPVVSFSEQRVFLTTSVVCVSEQQQVKVQRGQDAVLQCGGPADASVILLEWTRLDLKADGYVFFYRNKQFYEIYQLPSFHGRVALVDPQVRGGDFSVVLKNADISDSGSYECRVVISTPGQTTHSEIKRVMELQVTEPGEYVILPCDAGDVTITAAEWTRSDPKPSENILFWTDGHSDTPFKGRVYLVDDELKTRNVSLILKNVNREDNGTYECRVLTAGSRRNKRAINTDPISIVELQVTDPGECQVKVQRGQDAVLQCGGPADASVILLEWTRLDLKADGYVFFYRNKQFYEIYQLPSFHGRVALVDPQVRGGDFSVVLKNADISDSGSYECRVVISTPGQTTHSEIKRVMELKVTEPGERSQPRLR</sequence>
<dbReference type="InParanoid" id="A0A671U3F0"/>
<evidence type="ECO:0000313" key="5">
    <source>
        <dbReference type="Ensembl" id="ENSSAUP00010008605.1"/>
    </source>
</evidence>
<keyword evidence="2" id="KW-0472">Membrane</keyword>
<reference evidence="5" key="2">
    <citation type="submission" date="2025-08" db="UniProtKB">
        <authorList>
            <consortium name="Ensembl"/>
        </authorList>
    </citation>
    <scope>IDENTIFICATION</scope>
</reference>
<dbReference type="AlphaFoldDB" id="A0A671U3F0"/>
<dbReference type="Pfam" id="PF07686">
    <property type="entry name" value="V-set"/>
    <property type="match status" value="3"/>
</dbReference>
<dbReference type="Gene3D" id="2.60.40.10">
    <property type="entry name" value="Immunoglobulins"/>
    <property type="match status" value="3"/>
</dbReference>
<dbReference type="SMART" id="SM00406">
    <property type="entry name" value="IGv"/>
    <property type="match status" value="3"/>
</dbReference>
<dbReference type="GO" id="GO:0005102">
    <property type="term" value="F:signaling receptor binding"/>
    <property type="evidence" value="ECO:0007669"/>
    <property type="project" value="TreeGrafter"/>
</dbReference>
<reference evidence="5" key="3">
    <citation type="submission" date="2025-09" db="UniProtKB">
        <authorList>
            <consortium name="Ensembl"/>
        </authorList>
    </citation>
    <scope>IDENTIFICATION</scope>
</reference>
<dbReference type="GO" id="GO:0009897">
    <property type="term" value="C:external side of plasma membrane"/>
    <property type="evidence" value="ECO:0007669"/>
    <property type="project" value="TreeGrafter"/>
</dbReference>
<evidence type="ECO:0000259" key="4">
    <source>
        <dbReference type="PROSITE" id="PS50835"/>
    </source>
</evidence>
<feature type="domain" description="Ig-like" evidence="4">
    <location>
        <begin position="126"/>
        <end position="236"/>
    </location>
</feature>
<evidence type="ECO:0000256" key="2">
    <source>
        <dbReference type="ARBA" id="ARBA00023136"/>
    </source>
</evidence>
<evidence type="ECO:0000256" key="1">
    <source>
        <dbReference type="ARBA" id="ARBA00004370"/>
    </source>
</evidence>
<dbReference type="OMA" id="YECRVVI"/>
<dbReference type="InterPro" id="IPR036179">
    <property type="entry name" value="Ig-like_dom_sf"/>
</dbReference>
<feature type="domain" description="Ig-like" evidence="4">
    <location>
        <begin position="239"/>
        <end position="357"/>
    </location>
</feature>
<keyword evidence="6" id="KW-1185">Reference proteome</keyword>
<organism evidence="5 6">
    <name type="scientific">Sparus aurata</name>
    <name type="common">Gilthead sea bream</name>
    <dbReference type="NCBI Taxonomy" id="8175"/>
    <lineage>
        <taxon>Eukaryota</taxon>
        <taxon>Metazoa</taxon>
        <taxon>Chordata</taxon>
        <taxon>Craniata</taxon>
        <taxon>Vertebrata</taxon>
        <taxon>Euteleostomi</taxon>
        <taxon>Actinopterygii</taxon>
        <taxon>Neopterygii</taxon>
        <taxon>Teleostei</taxon>
        <taxon>Neoteleostei</taxon>
        <taxon>Acanthomorphata</taxon>
        <taxon>Eupercaria</taxon>
        <taxon>Spariformes</taxon>
        <taxon>Sparidae</taxon>
        <taxon>Sparus</taxon>
    </lineage>
</organism>
<dbReference type="GO" id="GO:0050852">
    <property type="term" value="P:T cell receptor signaling pathway"/>
    <property type="evidence" value="ECO:0007669"/>
    <property type="project" value="TreeGrafter"/>
</dbReference>
<accession>A0A671U3F0</accession>
<dbReference type="Ensembl" id="ENSSAUT00010009206.1">
    <property type="protein sequence ID" value="ENSSAUP00010008605.1"/>
    <property type="gene ID" value="ENSSAUG00010004292.1"/>
</dbReference>
<dbReference type="SMART" id="SM00409">
    <property type="entry name" value="IG"/>
    <property type="match status" value="3"/>
</dbReference>
<dbReference type="GO" id="GO:0001817">
    <property type="term" value="P:regulation of cytokine production"/>
    <property type="evidence" value="ECO:0007669"/>
    <property type="project" value="TreeGrafter"/>
</dbReference>
<comment type="subcellular location">
    <subcellularLocation>
        <location evidence="1">Membrane</location>
    </subcellularLocation>
</comment>
<dbReference type="SUPFAM" id="SSF48726">
    <property type="entry name" value="Immunoglobulin"/>
    <property type="match status" value="3"/>
</dbReference>
<dbReference type="GeneTree" id="ENSGT01120000273380"/>
<evidence type="ECO:0000313" key="6">
    <source>
        <dbReference type="Proteomes" id="UP000472265"/>
    </source>
</evidence>
<dbReference type="InterPro" id="IPR007110">
    <property type="entry name" value="Ig-like_dom"/>
</dbReference>
<dbReference type="PROSITE" id="PS50835">
    <property type="entry name" value="IG_LIKE"/>
    <property type="match status" value="3"/>
</dbReference>
<dbReference type="Proteomes" id="UP000472265">
    <property type="component" value="Chromosome 10"/>
</dbReference>
<dbReference type="InterPro" id="IPR013106">
    <property type="entry name" value="Ig_V-set"/>
</dbReference>
<dbReference type="PANTHER" id="PTHR24100">
    <property type="entry name" value="BUTYROPHILIN"/>
    <property type="match status" value="1"/>
</dbReference>
<evidence type="ECO:0000256" key="3">
    <source>
        <dbReference type="ARBA" id="ARBA00023319"/>
    </source>
</evidence>
<name>A0A671U3F0_SPAAU</name>
<dbReference type="InterPro" id="IPR013783">
    <property type="entry name" value="Ig-like_fold"/>
</dbReference>